<dbReference type="Proteomes" id="UP000183658">
    <property type="component" value="Unassembled WGS sequence"/>
</dbReference>
<reference evidence="3" key="1">
    <citation type="submission" date="2016-10" db="EMBL/GenBank/DDBJ databases">
        <authorList>
            <person name="Varghese N."/>
            <person name="Submissions S."/>
        </authorList>
    </citation>
    <scope>NUCLEOTIDE SEQUENCE [LARGE SCALE GENOMIC DNA]</scope>
    <source>
        <strain evidence="3">DSM 15719</strain>
    </source>
</reference>
<name>A0A1H9NB77_FLAFI</name>
<proteinExistence type="predicted"/>
<sequence length="55" mass="6144">MIILHFFLVLINFVSKIAFSKVVRKQGNISSFSITTQIVSVAAFCFILQTLVVIP</sequence>
<keyword evidence="3" id="KW-1185">Reference proteome</keyword>
<accession>A0A1H9NB77</accession>
<dbReference type="EMBL" id="FOFZ01000010">
    <property type="protein sequence ID" value="SER32997.1"/>
    <property type="molecule type" value="Genomic_DNA"/>
</dbReference>
<keyword evidence="1" id="KW-0812">Transmembrane</keyword>
<organism evidence="2 3">
    <name type="scientific">Flavobacterium frigoris</name>
    <dbReference type="NCBI Taxonomy" id="229204"/>
    <lineage>
        <taxon>Bacteria</taxon>
        <taxon>Pseudomonadati</taxon>
        <taxon>Bacteroidota</taxon>
        <taxon>Flavobacteriia</taxon>
        <taxon>Flavobacteriales</taxon>
        <taxon>Flavobacteriaceae</taxon>
        <taxon>Flavobacterium</taxon>
    </lineage>
</organism>
<gene>
    <name evidence="2" type="ORF">SAMN05444355_11052</name>
</gene>
<evidence type="ECO:0000313" key="3">
    <source>
        <dbReference type="Proteomes" id="UP000183658"/>
    </source>
</evidence>
<protein>
    <submittedName>
        <fullName evidence="2">Uncharacterized protein</fullName>
    </submittedName>
</protein>
<dbReference type="AlphaFoldDB" id="A0A1H9NB77"/>
<evidence type="ECO:0000313" key="2">
    <source>
        <dbReference type="EMBL" id="SER32997.1"/>
    </source>
</evidence>
<feature type="transmembrane region" description="Helical" evidence="1">
    <location>
        <begin position="30"/>
        <end position="54"/>
    </location>
</feature>
<keyword evidence="1" id="KW-1133">Transmembrane helix</keyword>
<evidence type="ECO:0000256" key="1">
    <source>
        <dbReference type="SAM" id="Phobius"/>
    </source>
</evidence>
<keyword evidence="1" id="KW-0472">Membrane</keyword>